<sequence length="258" mass="27012">MGNTKKLGAASLAAIATMALTLGSVGPALAADEADLGTPKISGLATVKVPKSSGKSTFAVRFSGGSSTAYSYRATTETEHLHSIQKINVIRTFAEPPAKLKANAKNTFTIKTNQRNSPGKYRLTVTVFQSVTGASGKTASTSKVYTVRANTSVSRKNTSIGGSGKAKKAYTAYVSAPAYQAGGKVTLYFKATGAKKWKKVGTGKLKHDRYWGTSSNAKVKIGKKHNVAGKGGKLYAKIGSVKYASSYKSKSVKVKKVG</sequence>
<proteinExistence type="predicted"/>
<organism evidence="2 3">
    <name type="scientific">Leucobacter soli</name>
    <dbReference type="NCBI Taxonomy" id="2812850"/>
    <lineage>
        <taxon>Bacteria</taxon>
        <taxon>Bacillati</taxon>
        <taxon>Actinomycetota</taxon>
        <taxon>Actinomycetes</taxon>
        <taxon>Micrococcales</taxon>
        <taxon>Microbacteriaceae</taxon>
        <taxon>Leucobacter</taxon>
    </lineage>
</organism>
<comment type="caution">
    <text evidence="2">The sequence shown here is derived from an EMBL/GenBank/DDBJ whole genome shotgun (WGS) entry which is preliminary data.</text>
</comment>
<reference evidence="2" key="1">
    <citation type="submission" date="2021-06" db="EMBL/GenBank/DDBJ databases">
        <authorList>
            <person name="Criscuolo A."/>
        </authorList>
    </citation>
    <scope>NUCLEOTIDE SEQUENCE</scope>
    <source>
        <strain evidence="2">CIP111803</strain>
    </source>
</reference>
<feature type="signal peptide" evidence="1">
    <location>
        <begin position="1"/>
        <end position="30"/>
    </location>
</feature>
<dbReference type="EMBL" id="CAJVAP010000027">
    <property type="protein sequence ID" value="CAG7617327.1"/>
    <property type="molecule type" value="Genomic_DNA"/>
</dbReference>
<feature type="chain" id="PRO_5036812390" evidence="1">
    <location>
        <begin position="31"/>
        <end position="258"/>
    </location>
</feature>
<evidence type="ECO:0000256" key="1">
    <source>
        <dbReference type="SAM" id="SignalP"/>
    </source>
</evidence>
<dbReference type="RefSeq" id="WP_218116021.1">
    <property type="nucleotide sequence ID" value="NZ_CAJVAP010000027.1"/>
</dbReference>
<dbReference type="Proteomes" id="UP000693892">
    <property type="component" value="Unassembled WGS sequence"/>
</dbReference>
<keyword evidence="3" id="KW-1185">Reference proteome</keyword>
<dbReference type="AlphaFoldDB" id="A0A916NIK5"/>
<evidence type="ECO:0000313" key="2">
    <source>
        <dbReference type="EMBL" id="CAG7617327.1"/>
    </source>
</evidence>
<accession>A0A916NIK5</accession>
<evidence type="ECO:0000313" key="3">
    <source>
        <dbReference type="Proteomes" id="UP000693892"/>
    </source>
</evidence>
<gene>
    <name evidence="2" type="ORF">LEUCIP111803_02088</name>
</gene>
<protein>
    <submittedName>
        <fullName evidence="2">Uncharacterized protein</fullName>
    </submittedName>
</protein>
<keyword evidence="1" id="KW-0732">Signal</keyword>
<name>A0A916NIK5_9MICO</name>